<protein>
    <submittedName>
        <fullName evidence="2">Uncharacterized protein</fullName>
    </submittedName>
</protein>
<name>A0AAD8KGV3_TARER</name>
<proteinExistence type="predicted"/>
<reference evidence="2" key="1">
    <citation type="journal article" date="2023" name="bioRxiv">
        <title>Improved chromosome-level genome assembly for marigold (Tagetes erecta).</title>
        <authorList>
            <person name="Jiang F."/>
            <person name="Yuan L."/>
            <person name="Wang S."/>
            <person name="Wang H."/>
            <person name="Xu D."/>
            <person name="Wang A."/>
            <person name="Fan W."/>
        </authorList>
    </citation>
    <scope>NUCLEOTIDE SEQUENCE</scope>
    <source>
        <strain evidence="2">WSJ</strain>
        <tissue evidence="2">Leaf</tissue>
    </source>
</reference>
<keyword evidence="1" id="KW-1133">Transmembrane helix</keyword>
<keyword evidence="1" id="KW-0472">Membrane</keyword>
<evidence type="ECO:0000313" key="2">
    <source>
        <dbReference type="EMBL" id="KAK1421101.1"/>
    </source>
</evidence>
<dbReference type="EMBL" id="JAUHHV010000006">
    <property type="protein sequence ID" value="KAK1421101.1"/>
    <property type="molecule type" value="Genomic_DNA"/>
</dbReference>
<keyword evidence="1" id="KW-0812">Transmembrane</keyword>
<dbReference type="Proteomes" id="UP001229421">
    <property type="component" value="Unassembled WGS sequence"/>
</dbReference>
<sequence>MELKILSAIISFHVMPNHSFLVFMIYFYFMTTCLPRPINNCKLTVKKNNGKLRLRGSVEEIVDSRHLFRGKSNLMLNGV</sequence>
<keyword evidence="3" id="KW-1185">Reference proteome</keyword>
<accession>A0AAD8KGV3</accession>
<evidence type="ECO:0000313" key="3">
    <source>
        <dbReference type="Proteomes" id="UP001229421"/>
    </source>
</evidence>
<organism evidence="2 3">
    <name type="scientific">Tagetes erecta</name>
    <name type="common">African marigold</name>
    <dbReference type="NCBI Taxonomy" id="13708"/>
    <lineage>
        <taxon>Eukaryota</taxon>
        <taxon>Viridiplantae</taxon>
        <taxon>Streptophyta</taxon>
        <taxon>Embryophyta</taxon>
        <taxon>Tracheophyta</taxon>
        <taxon>Spermatophyta</taxon>
        <taxon>Magnoliopsida</taxon>
        <taxon>eudicotyledons</taxon>
        <taxon>Gunneridae</taxon>
        <taxon>Pentapetalae</taxon>
        <taxon>asterids</taxon>
        <taxon>campanulids</taxon>
        <taxon>Asterales</taxon>
        <taxon>Asteraceae</taxon>
        <taxon>Asteroideae</taxon>
        <taxon>Heliantheae alliance</taxon>
        <taxon>Tageteae</taxon>
        <taxon>Tagetes</taxon>
    </lineage>
</organism>
<dbReference type="AlphaFoldDB" id="A0AAD8KGV3"/>
<feature type="transmembrane region" description="Helical" evidence="1">
    <location>
        <begin position="6"/>
        <end position="29"/>
    </location>
</feature>
<comment type="caution">
    <text evidence="2">The sequence shown here is derived from an EMBL/GenBank/DDBJ whole genome shotgun (WGS) entry which is preliminary data.</text>
</comment>
<evidence type="ECO:0000256" key="1">
    <source>
        <dbReference type="SAM" id="Phobius"/>
    </source>
</evidence>
<gene>
    <name evidence="2" type="ORF">QVD17_23202</name>
</gene>